<organism evidence="1 2">
    <name type="scientific">Sphaerobolus stellatus (strain SS14)</name>
    <dbReference type="NCBI Taxonomy" id="990650"/>
    <lineage>
        <taxon>Eukaryota</taxon>
        <taxon>Fungi</taxon>
        <taxon>Dikarya</taxon>
        <taxon>Basidiomycota</taxon>
        <taxon>Agaricomycotina</taxon>
        <taxon>Agaricomycetes</taxon>
        <taxon>Phallomycetidae</taxon>
        <taxon>Geastrales</taxon>
        <taxon>Sphaerobolaceae</taxon>
        <taxon>Sphaerobolus</taxon>
    </lineage>
</organism>
<feature type="non-terminal residue" evidence="1">
    <location>
        <position position="1"/>
    </location>
</feature>
<evidence type="ECO:0000313" key="1">
    <source>
        <dbReference type="EMBL" id="KIJ29504.1"/>
    </source>
</evidence>
<dbReference type="Proteomes" id="UP000054279">
    <property type="component" value="Unassembled WGS sequence"/>
</dbReference>
<dbReference type="OrthoDB" id="5552562at2759"/>
<feature type="non-terminal residue" evidence="1">
    <location>
        <position position="120"/>
    </location>
</feature>
<proteinExistence type="predicted"/>
<accession>A0A0C9U5G4</accession>
<reference evidence="1 2" key="1">
    <citation type="submission" date="2014-06" db="EMBL/GenBank/DDBJ databases">
        <title>Evolutionary Origins and Diversification of the Mycorrhizal Mutualists.</title>
        <authorList>
            <consortium name="DOE Joint Genome Institute"/>
            <consortium name="Mycorrhizal Genomics Consortium"/>
            <person name="Kohler A."/>
            <person name="Kuo A."/>
            <person name="Nagy L.G."/>
            <person name="Floudas D."/>
            <person name="Copeland A."/>
            <person name="Barry K.W."/>
            <person name="Cichocki N."/>
            <person name="Veneault-Fourrey C."/>
            <person name="LaButti K."/>
            <person name="Lindquist E.A."/>
            <person name="Lipzen A."/>
            <person name="Lundell T."/>
            <person name="Morin E."/>
            <person name="Murat C."/>
            <person name="Riley R."/>
            <person name="Ohm R."/>
            <person name="Sun H."/>
            <person name="Tunlid A."/>
            <person name="Henrissat B."/>
            <person name="Grigoriev I.V."/>
            <person name="Hibbett D.S."/>
            <person name="Martin F."/>
        </authorList>
    </citation>
    <scope>NUCLEOTIDE SEQUENCE [LARGE SCALE GENOMIC DNA]</scope>
    <source>
        <strain evidence="1 2">SS14</strain>
    </source>
</reference>
<dbReference type="AlphaFoldDB" id="A0A0C9U5G4"/>
<evidence type="ECO:0000313" key="2">
    <source>
        <dbReference type="Proteomes" id="UP000054279"/>
    </source>
</evidence>
<evidence type="ECO:0008006" key="3">
    <source>
        <dbReference type="Google" id="ProtNLM"/>
    </source>
</evidence>
<dbReference type="EMBL" id="KN837281">
    <property type="protein sequence ID" value="KIJ29504.1"/>
    <property type="molecule type" value="Genomic_DNA"/>
</dbReference>
<protein>
    <recommendedName>
        <fullName evidence="3">DUF4939 domain-containing protein</fullName>
    </recommendedName>
</protein>
<gene>
    <name evidence="1" type="ORF">M422DRAFT_119183</name>
</gene>
<keyword evidence="2" id="KW-1185">Reference proteome</keyword>
<name>A0A0C9U5G4_SPHS4</name>
<sequence length="120" mass="13997">SKVRAPDLFDRSDPNKLKVYLISCQMVFRAQRQNYALGRKKIGYALTFLKGTALEFFKPYILAEDDPGYVEPIFFTDWIAFKQILLDNFGSTFPEEEAEMVLEKLMFPDSGRATKYFIQF</sequence>
<dbReference type="HOGENOM" id="CLU_109023_0_0_1"/>